<dbReference type="GO" id="GO:0005829">
    <property type="term" value="C:cytosol"/>
    <property type="evidence" value="ECO:0007669"/>
    <property type="project" value="TreeGrafter"/>
</dbReference>
<dbReference type="InterPro" id="IPR001155">
    <property type="entry name" value="OxRdtase_FMN_N"/>
</dbReference>
<dbReference type="InterPro" id="IPR045247">
    <property type="entry name" value="Oye-like"/>
</dbReference>
<dbReference type="SUPFAM" id="SSF51395">
    <property type="entry name" value="FMN-linked oxidoreductases"/>
    <property type="match status" value="1"/>
</dbReference>
<evidence type="ECO:0000259" key="4">
    <source>
        <dbReference type="Pfam" id="PF00724"/>
    </source>
</evidence>
<dbReference type="GO" id="GO:0016628">
    <property type="term" value="F:oxidoreductase activity, acting on the CH-CH group of donors, NAD or NADP as acceptor"/>
    <property type="evidence" value="ECO:0007669"/>
    <property type="project" value="UniProtKB-ARBA"/>
</dbReference>
<dbReference type="CDD" id="cd02933">
    <property type="entry name" value="OYE_like_FMN"/>
    <property type="match status" value="1"/>
</dbReference>
<name>A0A5P9JZC3_9HYPH</name>
<dbReference type="AlphaFoldDB" id="A0A5P9JZC3"/>
<organism evidence="5 6">
    <name type="scientific">Microvirga thermotolerans</name>
    <dbReference type="NCBI Taxonomy" id="2651334"/>
    <lineage>
        <taxon>Bacteria</taxon>
        <taxon>Pseudomonadati</taxon>
        <taxon>Pseudomonadota</taxon>
        <taxon>Alphaproteobacteria</taxon>
        <taxon>Hyphomicrobiales</taxon>
        <taxon>Methylobacteriaceae</taxon>
        <taxon>Microvirga</taxon>
    </lineage>
</organism>
<dbReference type="Gene3D" id="3.20.20.70">
    <property type="entry name" value="Aldolase class I"/>
    <property type="match status" value="1"/>
</dbReference>
<dbReference type="InterPro" id="IPR013785">
    <property type="entry name" value="Aldolase_TIM"/>
</dbReference>
<dbReference type="PANTHER" id="PTHR22893">
    <property type="entry name" value="NADH OXIDOREDUCTASE-RELATED"/>
    <property type="match status" value="1"/>
</dbReference>
<dbReference type="KEGG" id="mico:GDR74_11260"/>
<dbReference type="FunFam" id="3.20.20.70:FF:000059">
    <property type="entry name" value="N-ethylmaleimide reductase, FMN-linked"/>
    <property type="match status" value="1"/>
</dbReference>
<keyword evidence="6" id="KW-1185">Reference proteome</keyword>
<dbReference type="PANTHER" id="PTHR22893:SF91">
    <property type="entry name" value="NADPH DEHYDROGENASE 2-RELATED"/>
    <property type="match status" value="1"/>
</dbReference>
<evidence type="ECO:0000313" key="5">
    <source>
        <dbReference type="EMBL" id="QFU16760.1"/>
    </source>
</evidence>
<reference evidence="5 6" key="1">
    <citation type="submission" date="2019-10" db="EMBL/GenBank/DDBJ databases">
        <title>Isolation, Identification of Microvirga thermotolerans HR1, a novel thermophilic bacterium and Comparative Genomics of the genus Microvirga.</title>
        <authorList>
            <person name="Li J."/>
            <person name="Zhang W."/>
            <person name="Lin M."/>
            <person name="Wang J."/>
        </authorList>
    </citation>
    <scope>NUCLEOTIDE SEQUENCE [LARGE SCALE GENOMIC DNA]</scope>
    <source>
        <strain evidence="5 6">HR1</strain>
    </source>
</reference>
<accession>A0A5P9JZC3</accession>
<gene>
    <name evidence="5" type="ORF">GDR74_11260</name>
</gene>
<dbReference type="EMBL" id="CP045423">
    <property type="protein sequence ID" value="QFU16760.1"/>
    <property type="molecule type" value="Genomic_DNA"/>
</dbReference>
<dbReference type="Pfam" id="PF00724">
    <property type="entry name" value="Oxidored_FMN"/>
    <property type="match status" value="1"/>
</dbReference>
<protein>
    <submittedName>
        <fullName evidence="5">Alkene reductase</fullName>
    </submittedName>
</protein>
<evidence type="ECO:0000256" key="1">
    <source>
        <dbReference type="ARBA" id="ARBA00001917"/>
    </source>
</evidence>
<evidence type="ECO:0000256" key="3">
    <source>
        <dbReference type="ARBA" id="ARBA00023002"/>
    </source>
</evidence>
<evidence type="ECO:0000256" key="2">
    <source>
        <dbReference type="ARBA" id="ARBA00005979"/>
    </source>
</evidence>
<keyword evidence="3" id="KW-0560">Oxidoreductase</keyword>
<feature type="domain" description="NADH:flavin oxidoreductase/NADH oxidase N-terminal" evidence="4">
    <location>
        <begin position="7"/>
        <end position="335"/>
    </location>
</feature>
<dbReference type="GO" id="GO:0010181">
    <property type="term" value="F:FMN binding"/>
    <property type="evidence" value="ECO:0007669"/>
    <property type="project" value="InterPro"/>
</dbReference>
<evidence type="ECO:0000313" key="6">
    <source>
        <dbReference type="Proteomes" id="UP000325614"/>
    </source>
</evidence>
<dbReference type="RefSeq" id="WP_152586402.1">
    <property type="nucleotide sequence ID" value="NZ_CP045423.1"/>
</dbReference>
<dbReference type="Proteomes" id="UP000325614">
    <property type="component" value="Chromosome"/>
</dbReference>
<proteinExistence type="inferred from homology"/>
<comment type="cofactor">
    <cofactor evidence="1">
        <name>FMN</name>
        <dbReference type="ChEBI" id="CHEBI:58210"/>
    </cofactor>
</comment>
<comment type="similarity">
    <text evidence="2">Belongs to the NADH:flavin oxidoreductase/NADH oxidase family.</text>
</comment>
<sequence>MSNEDPLFQPFRLGDLTLPNRLVMAPLTRNRAAEGDVPGPLAATYYAQRAGAGLLISEGSQISREGQGYLRTPGIYSPEQVAGWRKVTDAVHKAGGRIFIQLWHVGRVSHVSLQENGAAPVGPSAIRARTKTFLESGFAEVSEPRALEFSEIQRILRDYEQAARNAKEAGFDGVEIHGANGYLLDQFMKDGSNKRTDAYGGSIANRARLAIEATEAVLKVWDRSRVGIRLSPAPVNDAADSDPQALFSYVVERLNALGIGFIHMIEGATQGDRNAVPVDYAGLRRSFGGAYIANNGYDRAMAADAVASGRADLVSFGRLYIANPDLAERFRLNAPLNTPDRSTFYGGGAEGYTDYPPLGRAA</sequence>